<dbReference type="EMBL" id="CZDF01000132">
    <property type="protein sequence ID" value="CUR31557.1"/>
    <property type="molecule type" value="Genomic_DNA"/>
</dbReference>
<feature type="compositionally biased region" description="Basic and acidic residues" evidence="1">
    <location>
        <begin position="92"/>
        <end position="128"/>
    </location>
</feature>
<accession>A0A1J1LG60</accession>
<keyword evidence="3" id="KW-1185">Reference proteome</keyword>
<evidence type="ECO:0000313" key="2">
    <source>
        <dbReference type="EMBL" id="CUR31557.1"/>
    </source>
</evidence>
<organism evidence="2 3">
    <name type="scientific">Planktothrix tepida PCC 9214</name>
    <dbReference type="NCBI Taxonomy" id="671072"/>
    <lineage>
        <taxon>Bacteria</taxon>
        <taxon>Bacillati</taxon>
        <taxon>Cyanobacteriota</taxon>
        <taxon>Cyanophyceae</taxon>
        <taxon>Oscillatoriophycideae</taxon>
        <taxon>Oscillatoriales</taxon>
        <taxon>Microcoleaceae</taxon>
        <taxon>Planktothrix</taxon>
    </lineage>
</organism>
<name>A0A1J1LG60_9CYAN</name>
<sequence>MYFMKLNYFTQLASTVGRWMMTTLFFISAIAFFWQGIFFSTNLVAMANPTSSLIALSDAGNQVKEKVSKDTGRAKNFIENTKDQVKQTANKNADRVDRATDNSSFLDRKASKDTGRIEERANQDAARTEKAVDNTKNAIERTVDNIKDAFGN</sequence>
<dbReference type="Gene3D" id="1.20.120.20">
    <property type="entry name" value="Apolipoprotein"/>
    <property type="match status" value="1"/>
</dbReference>
<dbReference type="AlphaFoldDB" id="A0A1J1LG60"/>
<proteinExistence type="predicted"/>
<feature type="region of interest" description="Disordered" evidence="1">
    <location>
        <begin position="80"/>
        <end position="128"/>
    </location>
</feature>
<protein>
    <submittedName>
        <fullName evidence="2">Uncharacterized protein</fullName>
    </submittedName>
</protein>
<dbReference type="Proteomes" id="UP000184315">
    <property type="component" value="Unassembled WGS sequence"/>
</dbReference>
<gene>
    <name evidence="2" type="ORF">PL9214291148</name>
</gene>
<evidence type="ECO:0000256" key="1">
    <source>
        <dbReference type="SAM" id="MobiDB-lite"/>
    </source>
</evidence>
<evidence type="ECO:0000313" key="3">
    <source>
        <dbReference type="Proteomes" id="UP000184315"/>
    </source>
</evidence>
<reference evidence="3" key="1">
    <citation type="submission" date="2015-10" db="EMBL/GenBank/DDBJ databases">
        <authorList>
            <person name="Regsiter A."/>
            <person name="william w."/>
        </authorList>
    </citation>
    <scope>NUCLEOTIDE SEQUENCE [LARGE SCALE GENOMIC DNA]</scope>
</reference>
<dbReference type="STRING" id="671072.PL9214291148"/>
<dbReference type="RefSeq" id="WP_245824200.1">
    <property type="nucleotide sequence ID" value="NZ_LN889782.1"/>
</dbReference>